<reference evidence="1 2" key="1">
    <citation type="submission" date="2016-03" db="EMBL/GenBank/DDBJ databases">
        <title>Trachymyrmex septentrionalis WGS genome.</title>
        <authorList>
            <person name="Nygaard S."/>
            <person name="Hu H."/>
            <person name="Boomsma J."/>
            <person name="Zhang G."/>
        </authorList>
    </citation>
    <scope>NUCLEOTIDE SEQUENCE [LARGE SCALE GENOMIC DNA]</scope>
    <source>
        <strain evidence="1">Tsep2-gDNA-1</strain>
        <tissue evidence="1">Whole body</tissue>
    </source>
</reference>
<dbReference type="AlphaFoldDB" id="A0A151JYN9"/>
<dbReference type="EMBL" id="KQ981469">
    <property type="protein sequence ID" value="KYN41497.1"/>
    <property type="molecule type" value="Genomic_DNA"/>
</dbReference>
<proteinExistence type="predicted"/>
<evidence type="ECO:0000313" key="1">
    <source>
        <dbReference type="EMBL" id="KYN41497.1"/>
    </source>
</evidence>
<feature type="non-terminal residue" evidence="1">
    <location>
        <position position="1"/>
    </location>
</feature>
<sequence>WPLLGGSPIHVIAAHFCPRDRGKKRQHGEMLPRTIRAIICGPSKCGKINVLISLLESPNAVLLDGPGFTHARPT</sequence>
<evidence type="ECO:0008006" key="3">
    <source>
        <dbReference type="Google" id="ProtNLM"/>
    </source>
</evidence>
<keyword evidence="2" id="KW-1185">Reference proteome</keyword>
<organism evidence="1 2">
    <name type="scientific">Trachymyrmex septentrionalis</name>
    <dbReference type="NCBI Taxonomy" id="34720"/>
    <lineage>
        <taxon>Eukaryota</taxon>
        <taxon>Metazoa</taxon>
        <taxon>Ecdysozoa</taxon>
        <taxon>Arthropoda</taxon>
        <taxon>Hexapoda</taxon>
        <taxon>Insecta</taxon>
        <taxon>Pterygota</taxon>
        <taxon>Neoptera</taxon>
        <taxon>Endopterygota</taxon>
        <taxon>Hymenoptera</taxon>
        <taxon>Apocrita</taxon>
        <taxon>Aculeata</taxon>
        <taxon>Formicoidea</taxon>
        <taxon>Formicidae</taxon>
        <taxon>Myrmicinae</taxon>
        <taxon>Trachymyrmex</taxon>
    </lineage>
</organism>
<protein>
    <recommendedName>
        <fullName evidence="3">G domain-containing protein</fullName>
    </recommendedName>
</protein>
<gene>
    <name evidence="1" type="ORF">ALC56_04102</name>
</gene>
<evidence type="ECO:0000313" key="2">
    <source>
        <dbReference type="Proteomes" id="UP000078541"/>
    </source>
</evidence>
<accession>A0A151JYN9</accession>
<dbReference type="Proteomes" id="UP000078541">
    <property type="component" value="Unassembled WGS sequence"/>
</dbReference>
<name>A0A151JYN9_9HYME</name>